<organism evidence="2 3">
    <name type="scientific">Corchorus capsularis</name>
    <name type="common">Jute</name>
    <dbReference type="NCBI Taxonomy" id="210143"/>
    <lineage>
        <taxon>Eukaryota</taxon>
        <taxon>Viridiplantae</taxon>
        <taxon>Streptophyta</taxon>
        <taxon>Embryophyta</taxon>
        <taxon>Tracheophyta</taxon>
        <taxon>Spermatophyta</taxon>
        <taxon>Magnoliopsida</taxon>
        <taxon>eudicotyledons</taxon>
        <taxon>Gunneridae</taxon>
        <taxon>Pentapetalae</taxon>
        <taxon>rosids</taxon>
        <taxon>malvids</taxon>
        <taxon>Malvales</taxon>
        <taxon>Malvaceae</taxon>
        <taxon>Grewioideae</taxon>
        <taxon>Apeibeae</taxon>
        <taxon>Corchorus</taxon>
    </lineage>
</organism>
<feature type="region of interest" description="Disordered" evidence="1">
    <location>
        <begin position="1"/>
        <end position="47"/>
    </location>
</feature>
<feature type="compositionally biased region" description="Basic and acidic residues" evidence="1">
    <location>
        <begin position="26"/>
        <end position="47"/>
    </location>
</feature>
<dbReference type="Proteomes" id="UP000188268">
    <property type="component" value="Unassembled WGS sequence"/>
</dbReference>
<reference evidence="2 3" key="1">
    <citation type="submission" date="2013-09" db="EMBL/GenBank/DDBJ databases">
        <title>Corchorus capsularis genome sequencing.</title>
        <authorList>
            <person name="Alam M."/>
            <person name="Haque M.S."/>
            <person name="Islam M.S."/>
            <person name="Emdad E.M."/>
            <person name="Islam M.M."/>
            <person name="Ahmed B."/>
            <person name="Halim A."/>
            <person name="Hossen Q.M.M."/>
            <person name="Hossain M.Z."/>
            <person name="Ahmed R."/>
            <person name="Khan M.M."/>
            <person name="Islam R."/>
            <person name="Rashid M.M."/>
            <person name="Khan S.A."/>
            <person name="Rahman M.S."/>
            <person name="Alam M."/>
        </authorList>
    </citation>
    <scope>NUCLEOTIDE SEQUENCE [LARGE SCALE GENOMIC DNA]</scope>
    <source>
        <strain evidence="3">cv. CVL-1</strain>
        <tissue evidence="2">Whole seedling</tissue>
    </source>
</reference>
<comment type="caution">
    <text evidence="2">The sequence shown here is derived from an EMBL/GenBank/DDBJ whole genome shotgun (WGS) entry which is preliminary data.</text>
</comment>
<name>A0A1R3JFC5_COCAP</name>
<evidence type="ECO:0000313" key="2">
    <source>
        <dbReference type="EMBL" id="OMO93506.1"/>
    </source>
</evidence>
<evidence type="ECO:0000256" key="1">
    <source>
        <dbReference type="SAM" id="MobiDB-lite"/>
    </source>
</evidence>
<evidence type="ECO:0000313" key="3">
    <source>
        <dbReference type="Proteomes" id="UP000188268"/>
    </source>
</evidence>
<dbReference type="EMBL" id="AWWV01008075">
    <property type="protein sequence ID" value="OMO93506.1"/>
    <property type="molecule type" value="Genomic_DNA"/>
</dbReference>
<dbReference type="Gramene" id="OMO93506">
    <property type="protein sequence ID" value="OMO93506"/>
    <property type="gene ID" value="CCACVL1_06458"/>
</dbReference>
<proteinExistence type="predicted"/>
<sequence>MEIRYPFQQSPQSEQHKDKAVRKSCKRDPSSDSIKTLDDSSSDHRKG</sequence>
<accession>A0A1R3JFC5</accession>
<dbReference type="AlphaFoldDB" id="A0A1R3JFC5"/>
<gene>
    <name evidence="2" type="ORF">CCACVL1_06458</name>
</gene>
<protein>
    <submittedName>
        <fullName evidence="2">Uncharacterized protein</fullName>
    </submittedName>
</protein>
<keyword evidence="3" id="KW-1185">Reference proteome</keyword>